<organism evidence="8 9">
    <name type="scientific">Pedobacter ginsengiterrae</name>
    <dbReference type="NCBI Taxonomy" id="871696"/>
    <lineage>
        <taxon>Bacteria</taxon>
        <taxon>Pseudomonadati</taxon>
        <taxon>Bacteroidota</taxon>
        <taxon>Sphingobacteriia</taxon>
        <taxon>Sphingobacteriales</taxon>
        <taxon>Sphingobacteriaceae</taxon>
        <taxon>Pedobacter</taxon>
    </lineage>
</organism>
<comment type="similarity">
    <text evidence="2 7">Belongs to the ExbD/TolR family.</text>
</comment>
<dbReference type="InterPro" id="IPR003400">
    <property type="entry name" value="ExbD"/>
</dbReference>
<dbReference type="PANTHER" id="PTHR30558:SF3">
    <property type="entry name" value="BIOPOLYMER TRANSPORT PROTEIN EXBD-RELATED"/>
    <property type="match status" value="1"/>
</dbReference>
<evidence type="ECO:0000256" key="7">
    <source>
        <dbReference type="RuleBase" id="RU003879"/>
    </source>
</evidence>
<dbReference type="Pfam" id="PF02472">
    <property type="entry name" value="ExbD"/>
    <property type="match status" value="1"/>
</dbReference>
<keyword evidence="9" id="KW-1185">Reference proteome</keyword>
<comment type="caution">
    <text evidence="8">The sequence shown here is derived from an EMBL/GenBank/DDBJ whole genome shotgun (WGS) entry which is preliminary data.</text>
</comment>
<comment type="subcellular location">
    <subcellularLocation>
        <location evidence="1">Cell membrane</location>
        <topology evidence="1">Single-pass membrane protein</topology>
    </subcellularLocation>
    <subcellularLocation>
        <location evidence="7">Cell membrane</location>
        <topology evidence="7">Single-pass type II membrane protein</topology>
    </subcellularLocation>
</comment>
<keyword evidence="4 7" id="KW-0812">Transmembrane</keyword>
<protein>
    <submittedName>
        <fullName evidence="8">Biopolymer transporter ExbD</fullName>
    </submittedName>
</protein>
<dbReference type="EMBL" id="BAABAK010000020">
    <property type="protein sequence ID" value="GAA3981314.1"/>
    <property type="molecule type" value="Genomic_DNA"/>
</dbReference>
<evidence type="ECO:0000256" key="4">
    <source>
        <dbReference type="ARBA" id="ARBA00022692"/>
    </source>
</evidence>
<keyword evidence="5" id="KW-1133">Transmembrane helix</keyword>
<proteinExistence type="inferred from homology"/>
<evidence type="ECO:0000256" key="3">
    <source>
        <dbReference type="ARBA" id="ARBA00022475"/>
    </source>
</evidence>
<keyword evidence="7" id="KW-0653">Protein transport</keyword>
<dbReference type="RefSeq" id="WP_344769412.1">
    <property type="nucleotide sequence ID" value="NZ_BAABAK010000020.1"/>
</dbReference>
<accession>A0ABP7QET5</accession>
<reference evidence="9" key="1">
    <citation type="journal article" date="2019" name="Int. J. Syst. Evol. Microbiol.">
        <title>The Global Catalogue of Microorganisms (GCM) 10K type strain sequencing project: providing services to taxonomists for standard genome sequencing and annotation.</title>
        <authorList>
            <consortium name="The Broad Institute Genomics Platform"/>
            <consortium name="The Broad Institute Genome Sequencing Center for Infectious Disease"/>
            <person name="Wu L."/>
            <person name="Ma J."/>
        </authorList>
    </citation>
    <scope>NUCLEOTIDE SEQUENCE [LARGE SCALE GENOMIC DNA]</scope>
    <source>
        <strain evidence="9">JCM 17338</strain>
    </source>
</reference>
<sequence>MATIEISKSGKAANGRTQKTAPRVDLTAMVDLMFLLTTFFMLTTSLSELKAADIAKPVHDDVPIALPASRTMTILLGKNDQVVYYMGETDQAVLRRLPINVIAETILANKLAIAKLYQNNPAKFMIVVVKPTKDCSYKNLVDLIDDLKIADVKSYSIDDENLILKETDFLKSKL</sequence>
<dbReference type="PANTHER" id="PTHR30558">
    <property type="entry name" value="EXBD MEMBRANE COMPONENT OF PMF-DRIVEN MACROMOLECULE IMPORT SYSTEM"/>
    <property type="match status" value="1"/>
</dbReference>
<evidence type="ECO:0000256" key="6">
    <source>
        <dbReference type="ARBA" id="ARBA00023136"/>
    </source>
</evidence>
<dbReference type="Proteomes" id="UP001501081">
    <property type="component" value="Unassembled WGS sequence"/>
</dbReference>
<name>A0ABP7QET5_9SPHI</name>
<evidence type="ECO:0000313" key="8">
    <source>
        <dbReference type="EMBL" id="GAA3981314.1"/>
    </source>
</evidence>
<evidence type="ECO:0000313" key="9">
    <source>
        <dbReference type="Proteomes" id="UP001501081"/>
    </source>
</evidence>
<evidence type="ECO:0000256" key="1">
    <source>
        <dbReference type="ARBA" id="ARBA00004162"/>
    </source>
</evidence>
<evidence type="ECO:0000256" key="5">
    <source>
        <dbReference type="ARBA" id="ARBA00022989"/>
    </source>
</evidence>
<keyword evidence="3" id="KW-1003">Cell membrane</keyword>
<keyword evidence="7" id="KW-0813">Transport</keyword>
<gene>
    <name evidence="8" type="ORF">GCM10022246_36740</name>
</gene>
<evidence type="ECO:0000256" key="2">
    <source>
        <dbReference type="ARBA" id="ARBA00005811"/>
    </source>
</evidence>
<keyword evidence="6" id="KW-0472">Membrane</keyword>